<dbReference type="InterPro" id="IPR000504">
    <property type="entry name" value="RRM_dom"/>
</dbReference>
<dbReference type="SUPFAM" id="SSF54928">
    <property type="entry name" value="RNA-binding domain, RBD"/>
    <property type="match status" value="1"/>
</dbReference>
<feature type="compositionally biased region" description="Basic and acidic residues" evidence="3">
    <location>
        <begin position="147"/>
        <end position="337"/>
    </location>
</feature>
<dbReference type="InterPro" id="IPR035979">
    <property type="entry name" value="RBD_domain_sf"/>
</dbReference>
<dbReference type="InterPro" id="IPR012677">
    <property type="entry name" value="Nucleotide-bd_a/b_plait_sf"/>
</dbReference>
<feature type="compositionally biased region" description="Basic and acidic residues" evidence="3">
    <location>
        <begin position="538"/>
        <end position="548"/>
    </location>
</feature>
<feature type="compositionally biased region" description="Basic residues" evidence="3">
    <location>
        <begin position="388"/>
        <end position="397"/>
    </location>
</feature>
<feature type="compositionally biased region" description="Basic and acidic residues" evidence="3">
    <location>
        <begin position="426"/>
        <end position="443"/>
    </location>
</feature>
<evidence type="ECO:0000256" key="2">
    <source>
        <dbReference type="PROSITE-ProRule" id="PRU00176"/>
    </source>
</evidence>
<dbReference type="Gene3D" id="3.30.70.330">
    <property type="match status" value="1"/>
</dbReference>
<dbReference type="EMBL" id="OE000046">
    <property type="protein sequence ID" value="CAD7452137.1"/>
    <property type="molecule type" value="Genomic_DNA"/>
</dbReference>
<dbReference type="AlphaFoldDB" id="A0A7R9FEK7"/>
<feature type="compositionally biased region" description="Basic and acidic residues" evidence="3">
    <location>
        <begin position="358"/>
        <end position="387"/>
    </location>
</feature>
<feature type="domain" description="RRM" evidence="4">
    <location>
        <begin position="77"/>
        <end position="154"/>
    </location>
</feature>
<dbReference type="PROSITE" id="PS50102">
    <property type="entry name" value="RRM"/>
    <property type="match status" value="1"/>
</dbReference>
<accession>A0A7R9FEK7</accession>
<feature type="region of interest" description="Disordered" evidence="3">
    <location>
        <begin position="147"/>
        <end position="684"/>
    </location>
</feature>
<dbReference type="SMART" id="SM00360">
    <property type="entry name" value="RRM"/>
    <property type="match status" value="1"/>
</dbReference>
<feature type="compositionally biased region" description="Basic and acidic residues" evidence="3">
    <location>
        <begin position="451"/>
        <end position="465"/>
    </location>
</feature>
<evidence type="ECO:0000259" key="4">
    <source>
        <dbReference type="PROSITE" id="PS50102"/>
    </source>
</evidence>
<feature type="compositionally biased region" description="Basic and acidic residues" evidence="3">
    <location>
        <begin position="583"/>
        <end position="594"/>
    </location>
</feature>
<evidence type="ECO:0000256" key="1">
    <source>
        <dbReference type="ARBA" id="ARBA00022884"/>
    </source>
</evidence>
<dbReference type="PANTHER" id="PTHR23236">
    <property type="entry name" value="EUKARYOTIC TRANSLATION INITIATION FACTOR 4B/4H"/>
    <property type="match status" value="1"/>
</dbReference>
<proteinExistence type="predicted"/>
<feature type="compositionally biased region" description="Basic and acidic residues" evidence="3">
    <location>
        <begin position="604"/>
        <end position="662"/>
    </location>
</feature>
<evidence type="ECO:0000313" key="5">
    <source>
        <dbReference type="EMBL" id="CAD7452137.1"/>
    </source>
</evidence>
<dbReference type="Pfam" id="PF00076">
    <property type="entry name" value="RRM_1"/>
    <property type="match status" value="1"/>
</dbReference>
<organism evidence="5">
    <name type="scientific">Timema tahoe</name>
    <dbReference type="NCBI Taxonomy" id="61484"/>
    <lineage>
        <taxon>Eukaryota</taxon>
        <taxon>Metazoa</taxon>
        <taxon>Ecdysozoa</taxon>
        <taxon>Arthropoda</taxon>
        <taxon>Hexapoda</taxon>
        <taxon>Insecta</taxon>
        <taxon>Pterygota</taxon>
        <taxon>Neoptera</taxon>
        <taxon>Polyneoptera</taxon>
        <taxon>Phasmatodea</taxon>
        <taxon>Timematodea</taxon>
        <taxon>Timematoidea</taxon>
        <taxon>Timematidae</taxon>
        <taxon>Timema</taxon>
    </lineage>
</organism>
<evidence type="ECO:0000256" key="3">
    <source>
        <dbReference type="SAM" id="MobiDB-lite"/>
    </source>
</evidence>
<feature type="compositionally biased region" description="Gly residues" evidence="3">
    <location>
        <begin position="338"/>
        <end position="355"/>
    </location>
</feature>
<name>A0A7R9FEK7_9NEOP</name>
<gene>
    <name evidence="5" type="ORF">TTEB3V08_LOCUS325</name>
</gene>
<reference evidence="5" key="1">
    <citation type="submission" date="2020-11" db="EMBL/GenBank/DDBJ databases">
        <authorList>
            <person name="Tran Van P."/>
        </authorList>
    </citation>
    <scope>NUCLEOTIDE SEQUENCE</scope>
</reference>
<sequence length="684" mass="76564">MASSGKKGKKSKGNTVSLQDFLADSAGAAPVRKYNWSDEVDNEDVDYSRRDKVVLPTAPRANRPDVDDDKIPQNPPYLSYLSNLPYEVNEDEIAEFFKDLDVVNVRLPRDDRQSGKLKGFGYVEFGTRESLISALNIPDKNIKQRHIRIEVADNSQDDRRRGGMRGSDRDRDRDGPDRTTTDWRSGPRDELAPDPDRERDRGGFRDKDSRDRGGPREGLDRDWRSGGREEPPSDRDGDRGGFRDREGRDRGTGREAPDRDWRSGGREEPPSDRVGDRGGFRDRESGFDRRGGGRRDFGSGGFRDGDRGGGFRDDRGGFRDGDREGFSRFGGDRDRDGGFGSRRGGDYGSRGGGGFSSRRGDYDREAGGGFNRGRDDGPPLDKSEVKSRPRLNLHPRTKPVEKVDKIEPAQTKASIFGGAKPVDTAAKQREIEERLAAKEKEIDVSWPSTRESGRTDDSRREDRSIRPLIIQSRSSALPGQAHERSKSGSEYGDRDEDASEPKKLEPAPLPKGNAWNKPQGPRKELADGNGQVSPAGSDPEHGRGRHESPPPTNRYQASRDESPKRHQPSRGESPRKYQAPRGESPKRYARDQGDARGAPPPRRNQYERDDRGGGQSRERGGHPSRGGDRPRGRGEGRPLSERDSERRREPPDDIARMPKVQEQETTNFVGSNKFDYLPADEDEQ</sequence>
<dbReference type="PANTHER" id="PTHR23236:SF2">
    <property type="entry name" value="EUKARYOTIC TRANSLATION INITIATION FACTOR 4B"/>
    <property type="match status" value="1"/>
</dbReference>
<keyword evidence="1 2" id="KW-0694">RNA-binding</keyword>
<protein>
    <recommendedName>
        <fullName evidence="4">RRM domain-containing protein</fullName>
    </recommendedName>
</protein>
<feature type="compositionally biased region" description="Basic and acidic residues" evidence="3">
    <location>
        <begin position="398"/>
        <end position="407"/>
    </location>
</feature>
<dbReference type="GO" id="GO:0003723">
    <property type="term" value="F:RNA binding"/>
    <property type="evidence" value="ECO:0007669"/>
    <property type="project" value="UniProtKB-UniRule"/>
</dbReference>